<name>A0AAV4AU37_9GAST</name>
<comment type="caution">
    <text evidence="12">Lacks conserved residue(s) required for the propagation of feature annotation.</text>
</comment>
<evidence type="ECO:0000256" key="12">
    <source>
        <dbReference type="PROSITE-ProRule" id="PRU00124"/>
    </source>
</evidence>
<feature type="disulfide bond" evidence="12">
    <location>
        <begin position="1129"/>
        <end position="1144"/>
    </location>
</feature>
<feature type="transmembrane region" description="Helical" evidence="14">
    <location>
        <begin position="1671"/>
        <end position="1693"/>
    </location>
</feature>
<dbReference type="SUPFAM" id="SSF49854">
    <property type="entry name" value="Spermadhesin, CUB domain"/>
    <property type="match status" value="1"/>
</dbReference>
<feature type="domain" description="CUB" evidence="15">
    <location>
        <begin position="758"/>
        <end position="879"/>
    </location>
</feature>
<dbReference type="SMART" id="SM00042">
    <property type="entry name" value="CUB"/>
    <property type="match status" value="1"/>
</dbReference>
<dbReference type="SMART" id="SM00034">
    <property type="entry name" value="CLECT"/>
    <property type="match status" value="1"/>
</dbReference>
<evidence type="ECO:0000256" key="4">
    <source>
        <dbReference type="ARBA" id="ARBA00022692"/>
    </source>
</evidence>
<proteinExistence type="predicted"/>
<dbReference type="InterPro" id="IPR023415">
    <property type="entry name" value="LDLR_class-A_CS"/>
</dbReference>
<evidence type="ECO:0000259" key="16">
    <source>
        <dbReference type="PROSITE" id="PS50041"/>
    </source>
</evidence>
<evidence type="ECO:0000259" key="15">
    <source>
        <dbReference type="PROSITE" id="PS01180"/>
    </source>
</evidence>
<dbReference type="PROSITE" id="PS01209">
    <property type="entry name" value="LDLRA_1"/>
    <property type="match status" value="1"/>
</dbReference>
<dbReference type="SMART" id="SM00369">
    <property type="entry name" value="LRR_TYP"/>
    <property type="match status" value="4"/>
</dbReference>
<evidence type="ECO:0000256" key="7">
    <source>
        <dbReference type="ARBA" id="ARBA00023040"/>
    </source>
</evidence>
<keyword evidence="5" id="KW-0677">Repeat</keyword>
<dbReference type="GO" id="GO:0005886">
    <property type="term" value="C:plasma membrane"/>
    <property type="evidence" value="ECO:0007669"/>
    <property type="project" value="UniProtKB-SubCell"/>
</dbReference>
<feature type="domain" description="C-type lectin" evidence="16">
    <location>
        <begin position="942"/>
        <end position="1050"/>
    </location>
</feature>
<feature type="region of interest" description="Disordered" evidence="13">
    <location>
        <begin position="427"/>
        <end position="498"/>
    </location>
</feature>
<accession>A0AAV4AU37</accession>
<evidence type="ECO:0000259" key="17">
    <source>
        <dbReference type="PROSITE" id="PS50262"/>
    </source>
</evidence>
<feature type="region of interest" description="Disordered" evidence="13">
    <location>
        <begin position="347"/>
        <end position="376"/>
    </location>
</feature>
<keyword evidence="11" id="KW-0807">Transducer</keyword>
<dbReference type="Gene3D" id="4.10.400.10">
    <property type="entry name" value="Low-density Lipoprotein Receptor"/>
    <property type="match status" value="4"/>
</dbReference>
<keyword evidence="19" id="KW-1185">Reference proteome</keyword>
<feature type="disulfide bond" evidence="12">
    <location>
        <begin position="1117"/>
        <end position="1135"/>
    </location>
</feature>
<dbReference type="GO" id="GO:0009755">
    <property type="term" value="P:hormone-mediated signaling pathway"/>
    <property type="evidence" value="ECO:0007669"/>
    <property type="project" value="TreeGrafter"/>
</dbReference>
<dbReference type="PROSITE" id="PS01180">
    <property type="entry name" value="CUB"/>
    <property type="match status" value="1"/>
</dbReference>
<keyword evidence="4 14" id="KW-0812">Transmembrane</keyword>
<feature type="domain" description="G-protein coupled receptors family 1 profile" evidence="17">
    <location>
        <begin position="1683"/>
        <end position="1947"/>
    </location>
</feature>
<dbReference type="Gene3D" id="3.80.10.10">
    <property type="entry name" value="Ribonuclease Inhibitor"/>
    <property type="match status" value="2"/>
</dbReference>
<dbReference type="InterPro" id="IPR003591">
    <property type="entry name" value="Leu-rich_rpt_typical-subtyp"/>
</dbReference>
<evidence type="ECO:0000313" key="18">
    <source>
        <dbReference type="EMBL" id="GFO11631.1"/>
    </source>
</evidence>
<comment type="subcellular location">
    <subcellularLocation>
        <location evidence="1">Cell membrane</location>
        <topology evidence="1">Multi-pass membrane protein</topology>
    </subcellularLocation>
</comment>
<dbReference type="InterPro" id="IPR016187">
    <property type="entry name" value="CTDL_fold"/>
</dbReference>
<feature type="compositionally biased region" description="Polar residues" evidence="13">
    <location>
        <begin position="427"/>
        <end position="452"/>
    </location>
</feature>
<feature type="compositionally biased region" description="Basic and acidic residues" evidence="13">
    <location>
        <begin position="474"/>
        <end position="483"/>
    </location>
</feature>
<dbReference type="Gene3D" id="1.20.1070.10">
    <property type="entry name" value="Rhodopsin 7-helix transmembrane proteins"/>
    <property type="match status" value="1"/>
</dbReference>
<dbReference type="PROSITE" id="PS51257">
    <property type="entry name" value="PROKAR_LIPOPROTEIN"/>
    <property type="match status" value="1"/>
</dbReference>
<dbReference type="GO" id="GO:0007189">
    <property type="term" value="P:adenylate cyclase-activating G protein-coupled receptor signaling pathway"/>
    <property type="evidence" value="ECO:0007669"/>
    <property type="project" value="TreeGrafter"/>
</dbReference>
<dbReference type="Pfam" id="PF13855">
    <property type="entry name" value="LRR_8"/>
    <property type="match status" value="1"/>
</dbReference>
<dbReference type="SUPFAM" id="SSF52058">
    <property type="entry name" value="L domain-like"/>
    <property type="match status" value="1"/>
</dbReference>
<dbReference type="CDD" id="cd00112">
    <property type="entry name" value="LDLa"/>
    <property type="match status" value="3"/>
</dbReference>
<dbReference type="InterPro" id="IPR016186">
    <property type="entry name" value="C-type_lectin-like/link_sf"/>
</dbReference>
<evidence type="ECO:0000256" key="9">
    <source>
        <dbReference type="ARBA" id="ARBA00023157"/>
    </source>
</evidence>
<dbReference type="SUPFAM" id="SSF56436">
    <property type="entry name" value="C-type lectin-like"/>
    <property type="match status" value="1"/>
</dbReference>
<keyword evidence="2" id="KW-1003">Cell membrane</keyword>
<dbReference type="PANTHER" id="PTHR24372">
    <property type="entry name" value="GLYCOPROTEIN HORMONE RECEPTOR"/>
    <property type="match status" value="1"/>
</dbReference>
<keyword evidence="9 12" id="KW-1015">Disulfide bond</keyword>
<organism evidence="18 19">
    <name type="scientific">Plakobranchus ocellatus</name>
    <dbReference type="NCBI Taxonomy" id="259542"/>
    <lineage>
        <taxon>Eukaryota</taxon>
        <taxon>Metazoa</taxon>
        <taxon>Spiralia</taxon>
        <taxon>Lophotrochozoa</taxon>
        <taxon>Mollusca</taxon>
        <taxon>Gastropoda</taxon>
        <taxon>Heterobranchia</taxon>
        <taxon>Euthyneura</taxon>
        <taxon>Panpulmonata</taxon>
        <taxon>Sacoglossa</taxon>
        <taxon>Placobranchoidea</taxon>
        <taxon>Plakobranchidae</taxon>
        <taxon>Plakobranchus</taxon>
    </lineage>
</organism>
<feature type="transmembrane region" description="Helical" evidence="14">
    <location>
        <begin position="1847"/>
        <end position="1874"/>
    </location>
</feature>
<dbReference type="SUPFAM" id="SSF81321">
    <property type="entry name" value="Family A G protein-coupled receptor-like"/>
    <property type="match status" value="1"/>
</dbReference>
<keyword evidence="3" id="KW-0433">Leucine-rich repeat</keyword>
<evidence type="ECO:0000256" key="13">
    <source>
        <dbReference type="SAM" id="MobiDB-lite"/>
    </source>
</evidence>
<feature type="transmembrane region" description="Helical" evidence="14">
    <location>
        <begin position="1930"/>
        <end position="1948"/>
    </location>
</feature>
<dbReference type="GO" id="GO:0008528">
    <property type="term" value="F:G protein-coupled peptide receptor activity"/>
    <property type="evidence" value="ECO:0007669"/>
    <property type="project" value="TreeGrafter"/>
</dbReference>
<dbReference type="Gene3D" id="3.10.100.10">
    <property type="entry name" value="Mannose-Binding Protein A, subunit A"/>
    <property type="match status" value="1"/>
</dbReference>
<dbReference type="PROSITE" id="PS50041">
    <property type="entry name" value="C_TYPE_LECTIN_2"/>
    <property type="match status" value="1"/>
</dbReference>
<dbReference type="InterPro" id="IPR002172">
    <property type="entry name" value="LDrepeatLR_classA_rpt"/>
</dbReference>
<evidence type="ECO:0000256" key="10">
    <source>
        <dbReference type="ARBA" id="ARBA00023170"/>
    </source>
</evidence>
<dbReference type="PROSITE" id="PS50262">
    <property type="entry name" value="G_PROTEIN_RECEP_F1_2"/>
    <property type="match status" value="1"/>
</dbReference>
<dbReference type="InterPro" id="IPR032675">
    <property type="entry name" value="LRR_dom_sf"/>
</dbReference>
<dbReference type="CDD" id="cd00041">
    <property type="entry name" value="CUB"/>
    <property type="match status" value="1"/>
</dbReference>
<dbReference type="InterPro" id="IPR001611">
    <property type="entry name" value="Leu-rich_rpt"/>
</dbReference>
<evidence type="ECO:0000256" key="1">
    <source>
        <dbReference type="ARBA" id="ARBA00004651"/>
    </source>
</evidence>
<dbReference type="SUPFAM" id="SSF57424">
    <property type="entry name" value="LDL receptor-like module"/>
    <property type="match status" value="4"/>
</dbReference>
<feature type="transmembrane region" description="Helical" evidence="14">
    <location>
        <begin position="1799"/>
        <end position="1827"/>
    </location>
</feature>
<evidence type="ECO:0000313" key="19">
    <source>
        <dbReference type="Proteomes" id="UP000735302"/>
    </source>
</evidence>
<feature type="disulfide bond" evidence="12">
    <location>
        <begin position="1370"/>
        <end position="1382"/>
    </location>
</feature>
<sequence length="2017" mass="220603">MKMDTVGSIEEKVCRNLTVLVLVLSACATANKNDSADAQPVKTHAKISTPGFQPETTDAQFSTASVQSVTKDAQFSTASVQSVTADAQFSTASVQSVTADAHFSTASVQSVTADAQFSTASVQSVTKDAQFSTLHVQPVSIDAQFSTASVQPVTTDAQFSTASVQSVTTDAHFSTASVQPVTTDAQFSTASVQSVTADAQFSTASVQSVTKDAQFSTASVQSVTKDAQFSTLHVQPVSTDAQFSTASVQPVTTDAHFSTASVQPVTTDAHFLTASAQPVTADAQFSIASVQPVTTDAEFSAPGTQSVTMEVHLSSADTQPVTTKPHISASDKLPVTISTTDTQPVTAEAHLSKTDTQTSEISDYLSPTDKGSVGVTYDSSKADIQSLTTETDDLPLKADTRLLERTNHSSPNTHLSTTDSYLFADDTQSMKNDTDSSGDSTWPVTSPNQPISTGEDKNAVEQDVSTQLYPQTSDLERREEPHTLDPVSRDNTTAVSHNVCPNTFPTQFSTEETLSWADVTLPTATDIAEHGNVSYSLIDIGSGPEQTTTIPMSTGCALAKDQGETQHVVEDCKVDGSNTTLNINETGTGGVLLVAVRPCCNKPCHLRVMFQVPQGKQLRLNFTMLNIKGPYQVYSDGRRNCLEEKLIIVRLKSNGEEQTERQLCGEHPYPPDSDVTLLIGDSRGLALDVIIKDNLLCGVDGTGDFQSVRLNYLVCEVETNHEISSDCEVLHEQFSVPKRRSESPDLASHTNNEPPSIPSGNFQNGRIVSPGFLAREDYPNSLYCEWEILAPENFRIMLWFTHFSLEVSGLNTNDSCSKDHVTIGTHVNAMPGSQFPSTIRLCGKSRPRTMVSPSEKLTIYFETDGNTASSGFDLGYSFVPATDFVPLLPSGLLDCANHGVPDYVKCDIKVDCDQGEDESESLCPRAEQCQRRGGWARYGHDNPTSCYWLLHQANNDSAPSTVSWLEAQQLCKERHGADLVSLNTRAEVRLIDTYLTAWHSDLDLGIGVYLGLRRMTSSSPRQYRRLWQWKDGSVAWDYLDLFRTKESGACSVWLRGGTLDVRMEVTCSERMPAYVLCEAKMDKISRPLSAVELEADQEDVARWPQAEWSGPKATHRCDNGERVDLTLRCDGVADCRDGTDESDCPADVRLTDAFFCKVGSHHLPFSLVCDGISHCVDSSDETFCREPAQLGISFSSSPSSTSNSSLSSSYLNSAFVFPENTSKCDSGFTIPEYQWCDGREHCPDFSDEVRCEGCADGAYWCPTVGCIPHSWTKSPDLELDCEVKDELFIRYVTEDFNEGQTRSVSPPAIVSLDGYGKACIKTLSSNESCPETHLACPHHSFCLPVQLACNGIKDCMEGEDEAFHLCDQPCKNMYKCRGSLVCLHANQVCDSLPDCPQFDDEMFCPRELQCPPSCTCVRHEFTCDELPEIDANYYKMRSLDLSSNGKANLSGMSLSPLQHYNLIFLNLSSSSLRHLLPERLQIVNLLTLDLSYNGLKYLHPQAFVMTNQIRHLYLQGNLFSQTSRSGFYCDFNLDSDLPDKIDLFSFLCPLTKLEYLDLSHNPVLRLNPGTFAGQSLLQELYLEEAGLTTLISGTFSGLISLKKLNLKANHLLSFSADVLSPTIALETLWTEFPQMCCRGVAPKSLLTGSCSAPVEPVSTCGNLLGQNFNRIFVWSAAAISVLGNALILISRIVSGKHRPRHPQIKSFIPGHPLLITALTIPHLGYGIYLVMVASVDTYYDGNYLWNSKSWKTSGLCRFAGFICLTSLRTTLALHLIIIAERLGAAMFPLHIRAYMTYAVAMKAIVLAMALNLFMGVMDILIISGVLGQREMSVTSMCVPLMFDSEPVFFNLFVVVNCVLSIAVTVGLILTWRYISKDREYLRALIDLGDATTAKVAAIFMGYTIALWDFAGLVSLLSLMGKDTGLRLDETFLTVLLPLSSAAFPLAYYRYEQIKAVSNATDMQLLSNASGSTGPHSKGGSTVRLKPGQMLVAWLRDKILTPEDIIKFLDPSLEAPVP</sequence>
<feature type="transmembrane region" description="Helical" evidence="14">
    <location>
        <begin position="1713"/>
        <end position="1738"/>
    </location>
</feature>
<protein>
    <submittedName>
        <fullName evidence="18">G-protein coupled receptor grl101-like</fullName>
    </submittedName>
</protein>
<dbReference type="InterPro" id="IPR000859">
    <property type="entry name" value="CUB_dom"/>
</dbReference>
<feature type="transmembrane region" description="Helical" evidence="14">
    <location>
        <begin position="1758"/>
        <end position="1778"/>
    </location>
</feature>
<keyword evidence="8 14" id="KW-0472">Membrane</keyword>
<dbReference type="Pfam" id="PF00431">
    <property type="entry name" value="CUB"/>
    <property type="match status" value="1"/>
</dbReference>
<dbReference type="PANTHER" id="PTHR24372:SF77">
    <property type="entry name" value="G-PROTEIN COUPLED RECEPTORS FAMILY 1 PROFILE DOMAIN-CONTAINING PROTEIN"/>
    <property type="match status" value="1"/>
</dbReference>
<feature type="region of interest" description="Disordered" evidence="13">
    <location>
        <begin position="740"/>
        <end position="763"/>
    </location>
</feature>
<keyword evidence="10 18" id="KW-0675">Receptor</keyword>
<comment type="caution">
    <text evidence="18">The sequence shown here is derived from an EMBL/GenBank/DDBJ whole genome shotgun (WGS) entry which is preliminary data.</text>
</comment>
<gene>
    <name evidence="18" type="ORF">PoB_003813600</name>
</gene>
<dbReference type="SMART" id="SM00192">
    <property type="entry name" value="LDLa"/>
    <property type="match status" value="5"/>
</dbReference>
<dbReference type="Proteomes" id="UP000735302">
    <property type="component" value="Unassembled WGS sequence"/>
</dbReference>
<dbReference type="EMBL" id="BLXT01004325">
    <property type="protein sequence ID" value="GFO11631.1"/>
    <property type="molecule type" value="Genomic_DNA"/>
</dbReference>
<reference evidence="18 19" key="1">
    <citation type="journal article" date="2021" name="Elife">
        <title>Chloroplast acquisition without the gene transfer in kleptoplastic sea slugs, Plakobranchus ocellatus.</title>
        <authorList>
            <person name="Maeda T."/>
            <person name="Takahashi S."/>
            <person name="Yoshida T."/>
            <person name="Shimamura S."/>
            <person name="Takaki Y."/>
            <person name="Nagai Y."/>
            <person name="Toyoda A."/>
            <person name="Suzuki Y."/>
            <person name="Arimoto A."/>
            <person name="Ishii H."/>
            <person name="Satoh N."/>
            <person name="Nishiyama T."/>
            <person name="Hasebe M."/>
            <person name="Maruyama T."/>
            <person name="Minagawa J."/>
            <person name="Obokata J."/>
            <person name="Shigenobu S."/>
        </authorList>
    </citation>
    <scope>NUCLEOTIDE SEQUENCE [LARGE SCALE GENOMIC DNA]</scope>
</reference>
<dbReference type="PROSITE" id="PS50068">
    <property type="entry name" value="LDLRA_2"/>
    <property type="match status" value="4"/>
</dbReference>
<feature type="compositionally biased region" description="Polar residues" evidence="13">
    <location>
        <begin position="489"/>
        <end position="498"/>
    </location>
</feature>
<feature type="compositionally biased region" description="Polar residues" evidence="13">
    <location>
        <begin position="463"/>
        <end position="473"/>
    </location>
</feature>
<feature type="transmembrane region" description="Helical" evidence="14">
    <location>
        <begin position="1895"/>
        <end position="1918"/>
    </location>
</feature>
<feature type="compositionally biased region" description="Polar residues" evidence="13">
    <location>
        <begin position="748"/>
        <end position="763"/>
    </location>
</feature>
<dbReference type="InterPro" id="IPR001304">
    <property type="entry name" value="C-type_lectin-like"/>
</dbReference>
<keyword evidence="6 14" id="KW-1133">Transmembrane helix</keyword>
<dbReference type="InterPro" id="IPR035914">
    <property type="entry name" value="Sperma_CUB_dom_sf"/>
</dbReference>
<evidence type="ECO:0000256" key="2">
    <source>
        <dbReference type="ARBA" id="ARBA00022475"/>
    </source>
</evidence>
<dbReference type="PRINTS" id="PR00261">
    <property type="entry name" value="LDLRECEPTOR"/>
</dbReference>
<evidence type="ECO:0000256" key="8">
    <source>
        <dbReference type="ARBA" id="ARBA00023136"/>
    </source>
</evidence>
<feature type="disulfide bond" evidence="12">
    <location>
        <begin position="1169"/>
        <end position="1184"/>
    </location>
</feature>
<keyword evidence="7" id="KW-0297">G-protein coupled receptor</keyword>
<evidence type="ECO:0000256" key="3">
    <source>
        <dbReference type="ARBA" id="ARBA00022614"/>
    </source>
</evidence>
<dbReference type="InterPro" id="IPR036055">
    <property type="entry name" value="LDL_receptor-like_sf"/>
</dbReference>
<dbReference type="Gene3D" id="2.60.120.290">
    <property type="entry name" value="Spermadhesin, CUB domain"/>
    <property type="match status" value="1"/>
</dbReference>
<evidence type="ECO:0000256" key="11">
    <source>
        <dbReference type="ARBA" id="ARBA00023224"/>
    </source>
</evidence>
<evidence type="ECO:0000256" key="5">
    <source>
        <dbReference type="ARBA" id="ARBA00022737"/>
    </source>
</evidence>
<evidence type="ECO:0000256" key="14">
    <source>
        <dbReference type="SAM" id="Phobius"/>
    </source>
</evidence>
<evidence type="ECO:0000256" key="6">
    <source>
        <dbReference type="ARBA" id="ARBA00022989"/>
    </source>
</evidence>
<dbReference type="InterPro" id="IPR017452">
    <property type="entry name" value="GPCR_Rhodpsn_7TM"/>
</dbReference>
<dbReference type="CDD" id="cd00037">
    <property type="entry name" value="CLECT"/>
    <property type="match status" value="1"/>
</dbReference>
<feature type="disulfide bond" evidence="12">
    <location>
        <begin position="1389"/>
        <end position="1404"/>
    </location>
</feature>